<reference evidence="1" key="1">
    <citation type="submission" date="2009-10" db="EMBL/GenBank/DDBJ databases">
        <title>Complete sequence of chromosome of Methanocaldococcus vulcanius M7.</title>
        <authorList>
            <consortium name="US DOE Joint Genome Institute"/>
            <person name="Lucas S."/>
            <person name="Copeland A."/>
            <person name="Lapidus A."/>
            <person name="Glavina del Rio T."/>
            <person name="Dalin E."/>
            <person name="Tice H."/>
            <person name="Bruce D."/>
            <person name="Goodwin L."/>
            <person name="Pitluck S."/>
            <person name="Lcollab F.I."/>
            <person name="Brettin T."/>
            <person name="Detter J.C."/>
            <person name="Han C."/>
            <person name="Tapia R."/>
            <person name="Kuske C.R."/>
            <person name="Schmutz J."/>
            <person name="Larimer F."/>
            <person name="Land M."/>
            <person name="Hauser L."/>
            <person name="Kyrpides N."/>
            <person name="Ovchinikova G."/>
            <person name="Sieprawska-Lupa M."/>
            <person name="Whitman W.B."/>
            <person name="Woyke T."/>
        </authorList>
    </citation>
    <scope>NUCLEOTIDE SEQUENCE [LARGE SCALE GENOMIC DNA]</scope>
    <source>
        <strain evidence="1">M7</strain>
    </source>
</reference>
<evidence type="ECO:0000313" key="1">
    <source>
        <dbReference type="EMBL" id="ACX72426.1"/>
    </source>
</evidence>
<dbReference type="GeneID" id="8512901"/>
<sequence>MTTFSLIPNFPNTFTTNIQTLATIKLYKRVQLLLSEDANNEDVELYIPPEFTAFWDYRGQELRITDSAGNVLPFDIYSETANEMSIVVHNVTGSANDVFYLYFDDQQPRYTSNLDATLQRPNLSKQFLLNLSINKYYAIYDAIITNVNNLIKDISQITVVDDYTNQVLPYRVLETYTDANGNIIAIHLQVKAPYILSKRRFYIYARDTANDSLVSLDAYIFPATSVKVSYEEKVASDFAINRYAFKVIDRSMDFGRAVGKYAIEDGETKAVPYLNTTKSFSVSVLLNTIDDYLKLEEFRKTRTLLVQYDNQIFYGTLEKCSIRKVIGFDNIYVADLTIVMVK</sequence>
<dbReference type="Proteomes" id="UP000002063">
    <property type="component" value="Chromosome"/>
</dbReference>
<dbReference type="KEGG" id="mvu:Metvu_0567"/>
<dbReference type="RefSeq" id="WP_015732647.1">
    <property type="nucleotide sequence ID" value="NC_013407.1"/>
</dbReference>
<evidence type="ECO:0000313" key="2">
    <source>
        <dbReference type="Proteomes" id="UP000002063"/>
    </source>
</evidence>
<protein>
    <submittedName>
        <fullName evidence="1">Uncharacterized protein</fullName>
    </submittedName>
</protein>
<dbReference type="HOGENOM" id="CLU_810418_0_0_2"/>
<gene>
    <name evidence="1" type="ordered locus">Metvu_0567</name>
</gene>
<name>C9RFS4_METVM</name>
<proteinExistence type="predicted"/>
<organism evidence="1 2">
    <name type="scientific">Methanocaldococcus vulcanius (strain ATCC 700851 / DSM 12094 / M7)</name>
    <name type="common">Methanococcus vulcanius</name>
    <dbReference type="NCBI Taxonomy" id="579137"/>
    <lineage>
        <taxon>Archaea</taxon>
        <taxon>Methanobacteriati</taxon>
        <taxon>Methanobacteriota</taxon>
        <taxon>Methanomada group</taxon>
        <taxon>Methanococci</taxon>
        <taxon>Methanococcales</taxon>
        <taxon>Methanocaldococcaceae</taxon>
        <taxon>Methanocaldococcus</taxon>
    </lineage>
</organism>
<dbReference type="STRING" id="579137.Metvu_0567"/>
<dbReference type="AlphaFoldDB" id="C9RFS4"/>
<accession>C9RFS4</accession>
<keyword evidence="2" id="KW-1185">Reference proteome</keyword>
<dbReference type="EMBL" id="CP001787">
    <property type="protein sequence ID" value="ACX72426.1"/>
    <property type="molecule type" value="Genomic_DNA"/>
</dbReference>